<evidence type="ECO:0000256" key="3">
    <source>
        <dbReference type="ARBA" id="ARBA00022840"/>
    </source>
</evidence>
<dbReference type="PANTHER" id="PTHR42939">
    <property type="entry name" value="ABC TRANSPORTER ATP-BINDING PROTEIN ALBC-RELATED"/>
    <property type="match status" value="1"/>
</dbReference>
<dbReference type="SUPFAM" id="SSF52540">
    <property type="entry name" value="P-loop containing nucleoside triphosphate hydrolases"/>
    <property type="match status" value="1"/>
</dbReference>
<dbReference type="EMBL" id="FXAU01000001">
    <property type="protein sequence ID" value="SMG06165.1"/>
    <property type="molecule type" value="Genomic_DNA"/>
</dbReference>
<dbReference type="InterPro" id="IPR051782">
    <property type="entry name" value="ABC_Transporter_VariousFunc"/>
</dbReference>
<dbReference type="Proteomes" id="UP000192980">
    <property type="component" value="Unassembled WGS sequence"/>
</dbReference>
<evidence type="ECO:0000256" key="2">
    <source>
        <dbReference type="ARBA" id="ARBA00022741"/>
    </source>
</evidence>
<dbReference type="Pfam" id="PF00005">
    <property type="entry name" value="ABC_tran"/>
    <property type="match status" value="1"/>
</dbReference>
<sequence length="226" mass="25424">MIEIQQLSKTFGDTSILRHISARFLGGRAYGIVGANGAGKSTLFRCIAGLESHQGEISSAHTPLKDHLGYLLAEQYFLPRITGQEYLTLLAEAREKRITDLLDRNIFDLPLHAYVSTYSTGMKKKLAILGILLQDNNYFILDEPYNGLDLQSSMMLTEIITRLKAMGKTILISSHIFSTLTETCDEMFLLQDGTFLKHMDQADFGRLEEELKENLLAKDLDKLFGN</sequence>
<evidence type="ECO:0000256" key="1">
    <source>
        <dbReference type="ARBA" id="ARBA00022448"/>
    </source>
</evidence>
<dbReference type="InterPro" id="IPR003593">
    <property type="entry name" value="AAA+_ATPase"/>
</dbReference>
<evidence type="ECO:0000313" key="6">
    <source>
        <dbReference type="Proteomes" id="UP000192980"/>
    </source>
</evidence>
<organism evidence="5 6">
    <name type="scientific">Sphingobacterium psychroaquaticum</name>
    <dbReference type="NCBI Taxonomy" id="561061"/>
    <lineage>
        <taxon>Bacteria</taxon>
        <taxon>Pseudomonadati</taxon>
        <taxon>Bacteroidota</taxon>
        <taxon>Sphingobacteriia</taxon>
        <taxon>Sphingobacteriales</taxon>
        <taxon>Sphingobacteriaceae</taxon>
        <taxon>Sphingobacterium</taxon>
    </lineage>
</organism>
<dbReference type="AlphaFoldDB" id="A0A1X7HXV7"/>
<proteinExistence type="predicted"/>
<dbReference type="SMART" id="SM00382">
    <property type="entry name" value="AAA"/>
    <property type="match status" value="1"/>
</dbReference>
<dbReference type="PROSITE" id="PS50893">
    <property type="entry name" value="ABC_TRANSPORTER_2"/>
    <property type="match status" value="1"/>
</dbReference>
<name>A0A1X7HXV7_9SPHI</name>
<dbReference type="PANTHER" id="PTHR42939:SF1">
    <property type="entry name" value="ABC TRANSPORTER ATP-BINDING PROTEIN ALBC-RELATED"/>
    <property type="match status" value="1"/>
</dbReference>
<keyword evidence="6" id="KW-1185">Reference proteome</keyword>
<keyword evidence="2" id="KW-0547">Nucleotide-binding</keyword>
<dbReference type="STRING" id="561061.SAMN05660862_0124"/>
<reference evidence="5 6" key="1">
    <citation type="submission" date="2017-04" db="EMBL/GenBank/DDBJ databases">
        <authorList>
            <person name="Afonso C.L."/>
            <person name="Miller P.J."/>
            <person name="Scott M.A."/>
            <person name="Spackman E."/>
            <person name="Goraichik I."/>
            <person name="Dimitrov K.M."/>
            <person name="Suarez D.L."/>
            <person name="Swayne D.E."/>
        </authorList>
    </citation>
    <scope>NUCLEOTIDE SEQUENCE [LARGE SCALE GENOMIC DNA]</scope>
    <source>
        <strain evidence="5 6">DSM 22418</strain>
    </source>
</reference>
<dbReference type="GO" id="GO:0016887">
    <property type="term" value="F:ATP hydrolysis activity"/>
    <property type="evidence" value="ECO:0007669"/>
    <property type="project" value="InterPro"/>
</dbReference>
<dbReference type="GO" id="GO:0005524">
    <property type="term" value="F:ATP binding"/>
    <property type="evidence" value="ECO:0007669"/>
    <property type="project" value="UniProtKB-KW"/>
</dbReference>
<keyword evidence="1" id="KW-0813">Transport</keyword>
<dbReference type="Gene3D" id="3.40.50.300">
    <property type="entry name" value="P-loop containing nucleotide triphosphate hydrolases"/>
    <property type="match status" value="1"/>
</dbReference>
<dbReference type="CDD" id="cd03230">
    <property type="entry name" value="ABC_DR_subfamily_A"/>
    <property type="match status" value="1"/>
</dbReference>
<evidence type="ECO:0000313" key="5">
    <source>
        <dbReference type="EMBL" id="SMG06165.1"/>
    </source>
</evidence>
<accession>A0A1X7HXV7</accession>
<dbReference type="RefSeq" id="WP_085471106.1">
    <property type="nucleotide sequence ID" value="NZ_FXAU01000001.1"/>
</dbReference>
<protein>
    <submittedName>
        <fullName evidence="5">ABC-2 type transport system ATP-binding protein</fullName>
    </submittedName>
</protein>
<keyword evidence="3 5" id="KW-0067">ATP-binding</keyword>
<evidence type="ECO:0000259" key="4">
    <source>
        <dbReference type="PROSITE" id="PS50893"/>
    </source>
</evidence>
<dbReference type="OrthoDB" id="9785229at2"/>
<dbReference type="InterPro" id="IPR003439">
    <property type="entry name" value="ABC_transporter-like_ATP-bd"/>
</dbReference>
<gene>
    <name evidence="5" type="ORF">SAMN05660862_0124</name>
</gene>
<dbReference type="InterPro" id="IPR027417">
    <property type="entry name" value="P-loop_NTPase"/>
</dbReference>
<feature type="domain" description="ABC transporter" evidence="4">
    <location>
        <begin position="2"/>
        <end position="217"/>
    </location>
</feature>